<evidence type="ECO:0000313" key="6">
    <source>
        <dbReference type="Proteomes" id="UP000534783"/>
    </source>
</evidence>
<dbReference type="InterPro" id="IPR022409">
    <property type="entry name" value="PKD/Chitinase_dom"/>
</dbReference>
<dbReference type="Gene3D" id="2.130.10.10">
    <property type="entry name" value="YVTN repeat-like/Quinoprotein amine dehydrogenase"/>
    <property type="match status" value="2"/>
</dbReference>
<keyword evidence="3" id="KW-0732">Signal</keyword>
<dbReference type="Pfam" id="PF18911">
    <property type="entry name" value="PKD_4"/>
    <property type="match status" value="1"/>
</dbReference>
<name>A0A7X6DRQ0_9BACT</name>
<dbReference type="InterPro" id="IPR000601">
    <property type="entry name" value="PKD_dom"/>
</dbReference>
<evidence type="ECO:0000256" key="1">
    <source>
        <dbReference type="ARBA" id="ARBA00022531"/>
    </source>
</evidence>
<dbReference type="InterPro" id="IPR003343">
    <property type="entry name" value="Big_2"/>
</dbReference>
<organism evidence="5 6">
    <name type="scientific">Candidatus Manganitrophus noduliformans</name>
    <dbReference type="NCBI Taxonomy" id="2606439"/>
    <lineage>
        <taxon>Bacteria</taxon>
        <taxon>Pseudomonadati</taxon>
        <taxon>Nitrospirota</taxon>
        <taxon>Nitrospiria</taxon>
        <taxon>Candidatus Troglogloeales</taxon>
        <taxon>Candidatus Manganitrophaceae</taxon>
        <taxon>Candidatus Manganitrophus</taxon>
    </lineage>
</organism>
<dbReference type="RefSeq" id="WP_168061034.1">
    <property type="nucleotide sequence ID" value="NZ_VTOW01000002.1"/>
</dbReference>
<dbReference type="SMART" id="SM00089">
    <property type="entry name" value="PKD"/>
    <property type="match status" value="1"/>
</dbReference>
<dbReference type="Pfam" id="PF02368">
    <property type="entry name" value="Big_2"/>
    <property type="match status" value="2"/>
</dbReference>
<dbReference type="EMBL" id="VTOW01000002">
    <property type="protein sequence ID" value="NKE71944.1"/>
    <property type="molecule type" value="Genomic_DNA"/>
</dbReference>
<dbReference type="Gene3D" id="2.60.40.10">
    <property type="entry name" value="Immunoglobulins"/>
    <property type="match status" value="1"/>
</dbReference>
<dbReference type="SUPFAM" id="SSF49373">
    <property type="entry name" value="Invasin/intimin cell-adhesion fragments"/>
    <property type="match status" value="2"/>
</dbReference>
<proteinExistence type="predicted"/>
<dbReference type="CDD" id="cd15482">
    <property type="entry name" value="Sialidase_non-viral"/>
    <property type="match status" value="1"/>
</dbReference>
<keyword evidence="1" id="KW-0602">Photosynthesis</keyword>
<comment type="caution">
    <text evidence="5">The sequence shown here is derived from an EMBL/GenBank/DDBJ whole genome shotgun (WGS) entry which is preliminary data.</text>
</comment>
<feature type="domain" description="PKD" evidence="4">
    <location>
        <begin position="237"/>
        <end position="319"/>
    </location>
</feature>
<dbReference type="PANTHER" id="PTHR47199">
    <property type="entry name" value="PHOTOSYSTEM II STABILITY/ASSEMBLY FACTOR HCF136, CHLOROPLASTIC"/>
    <property type="match status" value="1"/>
</dbReference>
<dbReference type="GO" id="GO:0009523">
    <property type="term" value="C:photosystem II"/>
    <property type="evidence" value="ECO:0007669"/>
    <property type="project" value="UniProtKB-KW"/>
</dbReference>
<keyword evidence="6" id="KW-1185">Reference proteome</keyword>
<dbReference type="PANTHER" id="PTHR47199:SF2">
    <property type="entry name" value="PHOTOSYSTEM II STABILITY_ASSEMBLY FACTOR HCF136, CHLOROPLASTIC"/>
    <property type="match status" value="1"/>
</dbReference>
<feature type="chain" id="PRO_5030932986" evidence="3">
    <location>
        <begin position="35"/>
        <end position="714"/>
    </location>
</feature>
<protein>
    <submittedName>
        <fullName evidence="5">PKD domain-containing protein</fullName>
    </submittedName>
</protein>
<evidence type="ECO:0000256" key="2">
    <source>
        <dbReference type="ARBA" id="ARBA00023276"/>
    </source>
</evidence>
<evidence type="ECO:0000256" key="3">
    <source>
        <dbReference type="SAM" id="SignalP"/>
    </source>
</evidence>
<dbReference type="SMART" id="SM00635">
    <property type="entry name" value="BID_2"/>
    <property type="match status" value="2"/>
</dbReference>
<dbReference type="Proteomes" id="UP000534783">
    <property type="component" value="Unassembled WGS sequence"/>
</dbReference>
<reference evidence="5 6" key="1">
    <citation type="journal article" date="2020" name="Nature">
        <title>Bacterial chemolithoautotrophy via manganese oxidation.</title>
        <authorList>
            <person name="Yu H."/>
            <person name="Leadbetter J.R."/>
        </authorList>
    </citation>
    <scope>NUCLEOTIDE SEQUENCE [LARGE SCALE GENOMIC DNA]</scope>
    <source>
        <strain evidence="5 6">Mn-1</strain>
    </source>
</reference>
<evidence type="ECO:0000259" key="4">
    <source>
        <dbReference type="PROSITE" id="PS50093"/>
    </source>
</evidence>
<feature type="signal peptide" evidence="3">
    <location>
        <begin position="1"/>
        <end position="34"/>
    </location>
</feature>
<dbReference type="CDD" id="cd00146">
    <property type="entry name" value="PKD"/>
    <property type="match status" value="1"/>
</dbReference>
<dbReference type="Pfam" id="PF14870">
    <property type="entry name" value="PSII_BNR"/>
    <property type="match status" value="2"/>
</dbReference>
<dbReference type="InterPro" id="IPR015943">
    <property type="entry name" value="WD40/YVTN_repeat-like_dom_sf"/>
</dbReference>
<accession>A0A7X6DRQ0</accession>
<dbReference type="PROSITE" id="PS50093">
    <property type="entry name" value="PKD"/>
    <property type="match status" value="1"/>
</dbReference>
<gene>
    <name evidence="5" type="ORF">MNODULE_14440</name>
</gene>
<sequence length="714" mass="75567">MNPVSSRRLISFRFKRTPSFRVFAPFFLSLSLIACGSGASTSSPNPKLPDSRSKQPAISEIQIAPTETTLLVGEIRPFAATVLDGAGEAVMGVEVSWRIADPEVGQVASDGSVKGLNVGTTTLTAFIGEVTSNEAFLEVVSPPRTPLPVDSIDLDGLSQPLFVGNEIRLVATARDADGKSIPGVIVTWSSSAPGIVSIDSSGSATAQAAGSATVTATAENGVSGSMVVIVRDDNLKPSAEIATTARSGIAPLTVTFDATGSSDPDGSILSYTWTFGDGSPPGKGAVIDHTYQNAGEFKATLDVADNRGATGTASVAITVHSPSPPPPPGSGWRPKGINGDLFGVHFVSPTEGWAVGLNEVIAYTTDGGATWTLQENLVFTGSPSPEAAPIDFYDVFFTDARTGWAVGWPEAIFKTTDGGATWVEQHLHRGYWGDRNGDGTWDQRDWCTTWNSADQYCSRKVGVYLRKVVFADSRHGWTVGRFGFIFKTDDGGATWRAIPQTGAVRPLPVPCTYPAGHSQAGQPRPDVVSYNPHLFTVDVISPNEVWIGGGSEADEPCATGWLRMLGHTTDGGQTWRFLYEAENGGQLEGNGRLFDIKFSRNVDGSAGPIGWAVGGNGTARANALQTTDGGQTWRQVRSASNFSNAYYGLALLSPSDIWMAGWGGLILHSSDGGASWRQQTSGTSSQLRRVFFFDKNHGWIAGQGQVFRTVSGGD</sequence>
<dbReference type="Gene3D" id="2.60.40.1080">
    <property type="match status" value="2"/>
</dbReference>
<dbReference type="InterPro" id="IPR013783">
    <property type="entry name" value="Ig-like_fold"/>
</dbReference>
<dbReference type="SUPFAM" id="SSF49299">
    <property type="entry name" value="PKD domain"/>
    <property type="match status" value="1"/>
</dbReference>
<dbReference type="InterPro" id="IPR028203">
    <property type="entry name" value="PSII_CF48-like_dom"/>
</dbReference>
<dbReference type="PROSITE" id="PS51257">
    <property type="entry name" value="PROKAR_LIPOPROTEIN"/>
    <property type="match status" value="1"/>
</dbReference>
<evidence type="ECO:0000313" key="5">
    <source>
        <dbReference type="EMBL" id="NKE71944.1"/>
    </source>
</evidence>
<dbReference type="AlphaFoldDB" id="A0A7X6DRQ0"/>
<dbReference type="GO" id="GO:0015979">
    <property type="term" value="P:photosynthesis"/>
    <property type="evidence" value="ECO:0007669"/>
    <property type="project" value="UniProtKB-KW"/>
</dbReference>
<dbReference type="InterPro" id="IPR035986">
    <property type="entry name" value="PKD_dom_sf"/>
</dbReference>
<dbReference type="SUPFAM" id="SSF110296">
    <property type="entry name" value="Oligoxyloglucan reducing end-specific cellobiohydrolase"/>
    <property type="match status" value="1"/>
</dbReference>
<keyword evidence="2" id="KW-0604">Photosystem II</keyword>
<dbReference type="InterPro" id="IPR008964">
    <property type="entry name" value="Invasin/intimin_cell_adhesion"/>
</dbReference>